<dbReference type="AlphaFoldDB" id="A0A1H8R3U9"/>
<dbReference type="InterPro" id="IPR015001">
    <property type="entry name" value="DUF1850"/>
</dbReference>
<dbReference type="EMBL" id="FODV01000003">
    <property type="protein sequence ID" value="SEO61145.1"/>
    <property type="molecule type" value="Genomic_DNA"/>
</dbReference>
<name>A0A1H8R3U9_9EURY</name>
<dbReference type="Proteomes" id="UP000199126">
    <property type="component" value="Unassembled WGS sequence"/>
</dbReference>
<reference evidence="2" key="1">
    <citation type="submission" date="2016-10" db="EMBL/GenBank/DDBJ databases">
        <authorList>
            <person name="Varghese N."/>
            <person name="Submissions S."/>
        </authorList>
    </citation>
    <scope>NUCLEOTIDE SEQUENCE [LARGE SCALE GENOMIC DNA]</scope>
    <source>
        <strain evidence="2">CGMCC 1.10121</strain>
    </source>
</reference>
<gene>
    <name evidence="1" type="ORF">SAMN04487948_103487</name>
</gene>
<dbReference type="OrthoDB" id="212141at2157"/>
<sequence length="167" mass="18029">MSDGTDRRTVGLALASLLVLALVLAGGAAATSPERALVVEDADTGERLLVAPVENGTTVTLAYNHSVEGSPVRDVYAVRGDRLVMTRMEFSSYGWGFPAQANVTRENGSFISHPDDVRLADLYVSPGDVAGHRLHVGDETYDLVARSDGETVRIHVEHRSILQRMMP</sequence>
<evidence type="ECO:0000313" key="1">
    <source>
        <dbReference type="EMBL" id="SEO61145.1"/>
    </source>
</evidence>
<protein>
    <recommendedName>
        <fullName evidence="3">DUF1850 domain-containing protein</fullName>
    </recommendedName>
</protein>
<keyword evidence="2" id="KW-1185">Reference proteome</keyword>
<dbReference type="Pfam" id="PF08905">
    <property type="entry name" value="DUF1850"/>
    <property type="match status" value="1"/>
</dbReference>
<proteinExistence type="predicted"/>
<evidence type="ECO:0008006" key="3">
    <source>
        <dbReference type="Google" id="ProtNLM"/>
    </source>
</evidence>
<organism evidence="1 2">
    <name type="scientific">Halogranum amylolyticum</name>
    <dbReference type="NCBI Taxonomy" id="660520"/>
    <lineage>
        <taxon>Archaea</taxon>
        <taxon>Methanobacteriati</taxon>
        <taxon>Methanobacteriota</taxon>
        <taxon>Stenosarchaea group</taxon>
        <taxon>Halobacteria</taxon>
        <taxon>Halobacteriales</taxon>
        <taxon>Haloferacaceae</taxon>
    </lineage>
</organism>
<evidence type="ECO:0000313" key="2">
    <source>
        <dbReference type="Proteomes" id="UP000199126"/>
    </source>
</evidence>
<dbReference type="RefSeq" id="WP_089822892.1">
    <property type="nucleotide sequence ID" value="NZ_FODV01000003.1"/>
</dbReference>
<accession>A0A1H8R3U9</accession>
<dbReference type="InterPro" id="IPR014451">
    <property type="entry name" value="UCP008455"/>
</dbReference>
<dbReference type="PIRSF" id="PIRSF008455">
    <property type="entry name" value="UCP008455"/>
    <property type="match status" value="1"/>
</dbReference>